<dbReference type="Pfam" id="PF01380">
    <property type="entry name" value="SIS"/>
    <property type="match status" value="1"/>
</dbReference>
<dbReference type="InterPro" id="IPR009057">
    <property type="entry name" value="Homeodomain-like_sf"/>
</dbReference>
<dbReference type="PANTHER" id="PTHR30514:SF18">
    <property type="entry name" value="RPIR-FAMILY TRANSCRIPTIONAL REGULATOR"/>
    <property type="match status" value="1"/>
</dbReference>
<dbReference type="GO" id="GO:1901135">
    <property type="term" value="P:carbohydrate derivative metabolic process"/>
    <property type="evidence" value="ECO:0007669"/>
    <property type="project" value="InterPro"/>
</dbReference>
<dbReference type="InterPro" id="IPR001347">
    <property type="entry name" value="SIS_dom"/>
</dbReference>
<gene>
    <name evidence="6" type="ORF">BMJ33_01570</name>
    <name evidence="7" type="ORF">EMEDMD4_490158</name>
</gene>
<dbReference type="SUPFAM" id="SSF53697">
    <property type="entry name" value="SIS domain"/>
    <property type="match status" value="1"/>
</dbReference>
<evidence type="ECO:0000256" key="2">
    <source>
        <dbReference type="ARBA" id="ARBA00023125"/>
    </source>
</evidence>
<keyword evidence="3" id="KW-0804">Transcription</keyword>
<evidence type="ECO:0000313" key="8">
    <source>
        <dbReference type="Proteomes" id="UP001190825"/>
    </source>
</evidence>
<feature type="domain" description="HTH rpiR-type" evidence="4">
    <location>
        <begin position="4"/>
        <end position="80"/>
    </location>
</feature>
<organism evidence="7">
    <name type="scientific">Sinorhizobium medicae</name>
    <dbReference type="NCBI Taxonomy" id="110321"/>
    <lineage>
        <taxon>Bacteria</taxon>
        <taxon>Pseudomonadati</taxon>
        <taxon>Pseudomonadota</taxon>
        <taxon>Alphaproteobacteria</taxon>
        <taxon>Hyphomicrobiales</taxon>
        <taxon>Rhizobiaceae</taxon>
        <taxon>Sinorhizobium/Ensifer group</taxon>
        <taxon>Sinorhizobium</taxon>
    </lineage>
</organism>
<dbReference type="PROSITE" id="PS51464">
    <property type="entry name" value="SIS"/>
    <property type="match status" value="1"/>
</dbReference>
<dbReference type="PANTHER" id="PTHR30514">
    <property type="entry name" value="GLUCOKINASE"/>
    <property type="match status" value="1"/>
</dbReference>
<dbReference type="InterPro" id="IPR000281">
    <property type="entry name" value="HTH_RpiR"/>
</dbReference>
<keyword evidence="2" id="KW-0238">DNA-binding</keyword>
<evidence type="ECO:0000313" key="7">
    <source>
        <dbReference type="EMBL" id="VTZ63231.1"/>
    </source>
</evidence>
<reference evidence="6" key="1">
    <citation type="submission" date="2017-04" db="EMBL/GenBank/DDBJ databases">
        <authorList>
            <person name="Porter S."/>
            <person name="Friesen M.L."/>
            <person name="Faber-Hammond J."/>
        </authorList>
    </citation>
    <scope>NUCLEOTIDE SEQUENCE</scope>
    <source>
        <strain evidence="6">Str16</strain>
    </source>
</reference>
<dbReference type="GO" id="GO:0003677">
    <property type="term" value="F:DNA binding"/>
    <property type="evidence" value="ECO:0007669"/>
    <property type="project" value="UniProtKB-KW"/>
</dbReference>
<protein>
    <submittedName>
        <fullName evidence="6">MurR/RpiR family transcriptional regulator</fullName>
    </submittedName>
    <submittedName>
        <fullName evidence="7">Transcriptional regulator, RpiR family</fullName>
    </submittedName>
</protein>
<feature type="domain" description="SIS" evidence="5">
    <location>
        <begin position="130"/>
        <end position="271"/>
    </location>
</feature>
<evidence type="ECO:0000259" key="4">
    <source>
        <dbReference type="PROSITE" id="PS51071"/>
    </source>
</evidence>
<reference evidence="7" key="3">
    <citation type="submission" date="2019-06" db="EMBL/GenBank/DDBJ databases">
        <authorList>
            <person name="Le Quere A."/>
            <person name="Colella S."/>
        </authorList>
    </citation>
    <scope>NUCLEOTIDE SEQUENCE</scope>
    <source>
        <strain evidence="7">EmedicaeMD41</strain>
    </source>
</reference>
<dbReference type="InterPro" id="IPR047640">
    <property type="entry name" value="RpiR-like"/>
</dbReference>
<dbReference type="AlphaFoldDB" id="A0A508X2U2"/>
<dbReference type="EMBL" id="NBUC01000011">
    <property type="protein sequence ID" value="PLU09113.1"/>
    <property type="molecule type" value="Genomic_DNA"/>
</dbReference>
<dbReference type="Gene3D" id="1.10.10.10">
    <property type="entry name" value="Winged helix-like DNA-binding domain superfamily/Winged helix DNA-binding domain"/>
    <property type="match status" value="1"/>
</dbReference>
<sequence length="296" mass="31381">MDKGPLSDRIITAFDGLSTQLQTAARYVVDHPREVALLSMREQARRAGVQPASMTRLAKQLGFDGYDELRDRYAEALREGDSGFAERAGEQARSQKLKGDHALAADMLGSIGKQISRLSEPAALDRIVEAATRLAGARRVYCLGLRSSHAVAWQVHYILSLVGEKSVILDGIAGTGADAIGRAGAADVLLVASVLPYTRATIELAEYARASGVPIVAVTDSEVAPLAQIAEAIIIVPTESPSFLHAMTPAFAIAEVLGALVAGRGGEATLEALKRFDGQLAALDTHLQTRNSKRAS</sequence>
<dbReference type="EMBL" id="CABFNB010000116">
    <property type="protein sequence ID" value="VTZ63231.1"/>
    <property type="molecule type" value="Genomic_DNA"/>
</dbReference>
<dbReference type="Pfam" id="PF01418">
    <property type="entry name" value="HTH_6"/>
    <property type="match status" value="1"/>
</dbReference>
<accession>A0A508X2U2</accession>
<dbReference type="PROSITE" id="PS51071">
    <property type="entry name" value="HTH_RPIR"/>
    <property type="match status" value="1"/>
</dbReference>
<dbReference type="SUPFAM" id="SSF46689">
    <property type="entry name" value="Homeodomain-like"/>
    <property type="match status" value="1"/>
</dbReference>
<dbReference type="RefSeq" id="WP_028053863.1">
    <property type="nucleotide sequence ID" value="NZ_ATYC01000008.1"/>
</dbReference>
<dbReference type="Proteomes" id="UP001190825">
    <property type="component" value="Unassembled WGS sequence"/>
</dbReference>
<evidence type="ECO:0000256" key="3">
    <source>
        <dbReference type="ARBA" id="ARBA00023163"/>
    </source>
</evidence>
<dbReference type="InterPro" id="IPR036388">
    <property type="entry name" value="WH-like_DNA-bd_sf"/>
</dbReference>
<dbReference type="Gene3D" id="3.40.50.10490">
    <property type="entry name" value="Glucose-6-phosphate isomerase like protein, domain 1"/>
    <property type="match status" value="1"/>
</dbReference>
<dbReference type="Proteomes" id="UP000507954">
    <property type="component" value="Unassembled WGS sequence"/>
</dbReference>
<evidence type="ECO:0000313" key="6">
    <source>
        <dbReference type="EMBL" id="PLU09113.1"/>
    </source>
</evidence>
<proteinExistence type="predicted"/>
<dbReference type="InterPro" id="IPR035472">
    <property type="entry name" value="RpiR-like_SIS"/>
</dbReference>
<dbReference type="GO" id="GO:0003700">
    <property type="term" value="F:DNA-binding transcription factor activity"/>
    <property type="evidence" value="ECO:0007669"/>
    <property type="project" value="InterPro"/>
</dbReference>
<evidence type="ECO:0000259" key="5">
    <source>
        <dbReference type="PROSITE" id="PS51464"/>
    </source>
</evidence>
<reference evidence="6 8" key="2">
    <citation type="journal article" date="2018" name="FEMS Microbiol. Ecol.">
        <title>Co-invading symbiotic mutualists of Medicago polymorpha retain high ancestral diversity and contain diverse accessory genomes.</title>
        <authorList>
            <person name="Porter S.S."/>
            <person name="Faber-Hammond J.J."/>
            <person name="Friesen M.L."/>
        </authorList>
    </citation>
    <scope>NUCLEOTIDE SEQUENCE [LARGE SCALE GENOMIC DNA]</scope>
    <source>
        <strain evidence="6 8">Str16</strain>
    </source>
</reference>
<dbReference type="CDD" id="cd05013">
    <property type="entry name" value="SIS_RpiR"/>
    <property type="match status" value="1"/>
</dbReference>
<dbReference type="GO" id="GO:0097367">
    <property type="term" value="F:carbohydrate derivative binding"/>
    <property type="evidence" value="ECO:0007669"/>
    <property type="project" value="InterPro"/>
</dbReference>
<keyword evidence="8" id="KW-1185">Reference proteome</keyword>
<dbReference type="InterPro" id="IPR046348">
    <property type="entry name" value="SIS_dom_sf"/>
</dbReference>
<name>A0A508X2U2_9HYPH</name>
<keyword evidence="1" id="KW-0805">Transcription regulation</keyword>
<evidence type="ECO:0000256" key="1">
    <source>
        <dbReference type="ARBA" id="ARBA00023015"/>
    </source>
</evidence>